<comment type="catalytic activity">
    <reaction evidence="1 10">
        <text>ATP-dependent breakage, passage and rejoining of double-stranded DNA.</text>
        <dbReference type="EC" id="5.6.2.2"/>
    </reaction>
</comment>
<dbReference type="GO" id="GO:0042138">
    <property type="term" value="P:meiotic DNA double-strand break formation"/>
    <property type="evidence" value="ECO:0007669"/>
    <property type="project" value="TreeGrafter"/>
</dbReference>
<evidence type="ECO:0000256" key="1">
    <source>
        <dbReference type="ARBA" id="ARBA00000185"/>
    </source>
</evidence>
<organism evidence="14 15">
    <name type="scientific">Cytospora leucostoma</name>
    <dbReference type="NCBI Taxonomy" id="1230097"/>
    <lineage>
        <taxon>Eukaryota</taxon>
        <taxon>Fungi</taxon>
        <taxon>Dikarya</taxon>
        <taxon>Ascomycota</taxon>
        <taxon>Pezizomycotina</taxon>
        <taxon>Sordariomycetes</taxon>
        <taxon>Sordariomycetidae</taxon>
        <taxon>Diaporthales</taxon>
        <taxon>Cytosporaceae</taxon>
        <taxon>Cytospora</taxon>
    </lineage>
</organism>
<keyword evidence="7 10" id="KW-0799">Topoisomerase</keyword>
<keyword evidence="9 10" id="KW-0413">Isomerase</keyword>
<evidence type="ECO:0000256" key="4">
    <source>
        <dbReference type="ARBA" id="ARBA00012895"/>
    </source>
</evidence>
<keyword evidence="5" id="KW-0479">Metal-binding</keyword>
<dbReference type="GO" id="GO:0003677">
    <property type="term" value="F:DNA binding"/>
    <property type="evidence" value="ECO:0007669"/>
    <property type="project" value="UniProtKB-UniRule"/>
</dbReference>
<evidence type="ECO:0000256" key="7">
    <source>
        <dbReference type="ARBA" id="ARBA00023029"/>
    </source>
</evidence>
<comment type="caution">
    <text evidence="14">The sequence shown here is derived from an EMBL/GenBank/DDBJ whole genome shotgun (WGS) entry which is preliminary data.</text>
</comment>
<dbReference type="InterPro" id="IPR002815">
    <property type="entry name" value="Spo11/TopoVI_A"/>
</dbReference>
<dbReference type="SUPFAM" id="SSF56726">
    <property type="entry name" value="DNA topoisomerase IV, alpha subunit"/>
    <property type="match status" value="1"/>
</dbReference>
<evidence type="ECO:0000256" key="10">
    <source>
        <dbReference type="PROSITE-ProRule" id="PRU01385"/>
    </source>
</evidence>
<dbReference type="InterPro" id="IPR034136">
    <property type="entry name" value="TOPRIM_Topo6A/Spo11"/>
</dbReference>
<dbReference type="GO" id="GO:0003918">
    <property type="term" value="F:DNA topoisomerase type II (double strand cut, ATP-hydrolyzing) activity"/>
    <property type="evidence" value="ECO:0007669"/>
    <property type="project" value="UniProtKB-UniRule"/>
</dbReference>
<feature type="region of interest" description="Disordered" evidence="11">
    <location>
        <begin position="311"/>
        <end position="352"/>
    </location>
</feature>
<evidence type="ECO:0000313" key="14">
    <source>
        <dbReference type="EMBL" id="ROW09310.1"/>
    </source>
</evidence>
<sequence length="413" mass="45447">MSHSIPGGAHHLLSPSHATPASQPSSPSSLPSRIVTVPQNASQNNLTGLVISKIEDIFTSMIDTLADGSGSLSIPYRSRNSPRQPLGALRFPGNSVQEATKFTRMIRIMELAREALVSGHLITKRNIYYQNPDLFNNQGNVDQLVDDLAYTLRVGRDALNIVAASKGLLAGPLRLIMENHSVISCVSGFDEKISIPPIAMVRQIDFGETRWVLVVEKEGKGYADLATLRFLNLIHSLRPIIPILCVVDCDPHGIDIMRTYKYGSRNLSHEENATVSGLQWLGVKMEDILGHSLGPWEANCSRIPAGHPSQLYTGNFSSQDSGSSLMSAPQAAQVQSRPQHARDSLTPLTATDRRTAQRMFKAMVDGDRELDHEETEQLRELQVMLMLNMKAEIQAIDTMGDLSHWLDDKIGIA</sequence>
<feature type="compositionally biased region" description="Low complexity" evidence="11">
    <location>
        <begin position="14"/>
        <end position="32"/>
    </location>
</feature>
<protein>
    <recommendedName>
        <fullName evidence="4">DNA topoisomerase (ATP-hydrolyzing)</fullName>
        <ecNumber evidence="4">5.6.2.2</ecNumber>
    </recommendedName>
</protein>
<name>A0A423X0M8_9PEZI</name>
<dbReference type="InterPro" id="IPR013049">
    <property type="entry name" value="Spo11/TopoVI_A_N"/>
</dbReference>
<keyword evidence="6" id="KW-0460">Magnesium</keyword>
<comment type="similarity">
    <text evidence="3 10">Belongs to the TOP6A family.</text>
</comment>
<evidence type="ECO:0000256" key="6">
    <source>
        <dbReference type="ARBA" id="ARBA00022842"/>
    </source>
</evidence>
<evidence type="ECO:0000256" key="9">
    <source>
        <dbReference type="ARBA" id="ARBA00023235"/>
    </source>
</evidence>
<keyword evidence="8 10" id="KW-0238">DNA-binding</keyword>
<proteinExistence type="inferred from homology"/>
<feature type="region of interest" description="Disordered" evidence="11">
    <location>
        <begin position="1"/>
        <end position="33"/>
    </location>
</feature>
<dbReference type="PRINTS" id="PR01550">
    <property type="entry name" value="TOP6AFAMILY"/>
</dbReference>
<evidence type="ECO:0000259" key="13">
    <source>
        <dbReference type="Pfam" id="PF21180"/>
    </source>
</evidence>
<dbReference type="GO" id="GO:0000706">
    <property type="term" value="P:meiotic DNA double-strand break processing"/>
    <property type="evidence" value="ECO:0007669"/>
    <property type="project" value="TreeGrafter"/>
</dbReference>
<dbReference type="GO" id="GO:0007131">
    <property type="term" value="P:reciprocal meiotic recombination"/>
    <property type="evidence" value="ECO:0007669"/>
    <property type="project" value="TreeGrafter"/>
</dbReference>
<dbReference type="EMBL" id="LKEB01000031">
    <property type="protein sequence ID" value="ROW09310.1"/>
    <property type="molecule type" value="Genomic_DNA"/>
</dbReference>
<feature type="domain" description="Topoisomerase 6 subunit A/Spo11 TOPRIM" evidence="13">
    <location>
        <begin position="218"/>
        <end position="290"/>
    </location>
</feature>
<accession>A0A423X0M8</accession>
<evidence type="ECO:0000256" key="11">
    <source>
        <dbReference type="SAM" id="MobiDB-lite"/>
    </source>
</evidence>
<dbReference type="PROSITE" id="PS52041">
    <property type="entry name" value="TOPO_IIB"/>
    <property type="match status" value="1"/>
</dbReference>
<dbReference type="InParanoid" id="A0A423X0M8"/>
<dbReference type="EC" id="5.6.2.2" evidence="4"/>
<keyword evidence="15" id="KW-1185">Reference proteome</keyword>
<dbReference type="GO" id="GO:0000228">
    <property type="term" value="C:nuclear chromosome"/>
    <property type="evidence" value="ECO:0007669"/>
    <property type="project" value="TreeGrafter"/>
</dbReference>
<dbReference type="CDD" id="cd00223">
    <property type="entry name" value="TOPRIM_TopoIIB_SPO"/>
    <property type="match status" value="1"/>
</dbReference>
<evidence type="ECO:0000256" key="5">
    <source>
        <dbReference type="ARBA" id="ARBA00022723"/>
    </source>
</evidence>
<evidence type="ECO:0000256" key="8">
    <source>
        <dbReference type="ARBA" id="ARBA00023125"/>
    </source>
</evidence>
<dbReference type="GO" id="GO:0005524">
    <property type="term" value="F:ATP binding"/>
    <property type="evidence" value="ECO:0007669"/>
    <property type="project" value="InterPro"/>
</dbReference>
<dbReference type="Gene3D" id="1.10.10.10">
    <property type="entry name" value="Winged helix-like DNA-binding domain superfamily/Winged helix DNA-binding domain"/>
    <property type="match status" value="1"/>
</dbReference>
<dbReference type="InterPro" id="IPR036388">
    <property type="entry name" value="WH-like_DNA-bd_sf"/>
</dbReference>
<feature type="active site" description="O-(5'-phospho-DNA)-tyrosine intermediate" evidence="10">
    <location>
        <position position="129"/>
    </location>
</feature>
<dbReference type="AlphaFoldDB" id="A0A423X0M8"/>
<evidence type="ECO:0000256" key="2">
    <source>
        <dbReference type="ARBA" id="ARBA00001946"/>
    </source>
</evidence>
<evidence type="ECO:0000313" key="15">
    <source>
        <dbReference type="Proteomes" id="UP000285146"/>
    </source>
</evidence>
<feature type="domain" description="Spo11/DNA topoisomerase VI subunit A N-terminal" evidence="12">
    <location>
        <begin position="101"/>
        <end position="161"/>
    </location>
</feature>
<dbReference type="Pfam" id="PF04406">
    <property type="entry name" value="TP6A_N"/>
    <property type="match status" value="1"/>
</dbReference>
<gene>
    <name evidence="14" type="ORF">VPNG_05798</name>
</gene>
<evidence type="ECO:0000256" key="3">
    <source>
        <dbReference type="ARBA" id="ARBA00006559"/>
    </source>
</evidence>
<dbReference type="STRING" id="1230097.A0A423X0M8"/>
<dbReference type="Pfam" id="PF21180">
    <property type="entry name" value="TOP6A-Spo11_Toprim"/>
    <property type="match status" value="1"/>
</dbReference>
<evidence type="ECO:0000259" key="12">
    <source>
        <dbReference type="Pfam" id="PF04406"/>
    </source>
</evidence>
<reference evidence="14 15" key="1">
    <citation type="submission" date="2015-09" db="EMBL/GenBank/DDBJ databases">
        <title>Host preference determinants of Valsa canker pathogens revealed by comparative genomics.</title>
        <authorList>
            <person name="Yin Z."/>
            <person name="Huang L."/>
        </authorList>
    </citation>
    <scope>NUCLEOTIDE SEQUENCE [LARGE SCALE GENOMIC DNA]</scope>
    <source>
        <strain evidence="14 15">SXYLt</strain>
    </source>
</reference>
<dbReference type="Proteomes" id="UP000285146">
    <property type="component" value="Unassembled WGS sequence"/>
</dbReference>
<comment type="cofactor">
    <cofactor evidence="2">
        <name>Mg(2+)</name>
        <dbReference type="ChEBI" id="CHEBI:18420"/>
    </cofactor>
</comment>
<dbReference type="InterPro" id="IPR036078">
    <property type="entry name" value="Spo11/TopoVI_A_sf"/>
</dbReference>
<dbReference type="PANTHER" id="PTHR10848:SF0">
    <property type="entry name" value="MEIOTIC RECOMBINATION PROTEIN SPO11"/>
    <property type="match status" value="1"/>
</dbReference>
<dbReference type="GO" id="GO:0046872">
    <property type="term" value="F:metal ion binding"/>
    <property type="evidence" value="ECO:0007669"/>
    <property type="project" value="UniProtKB-KW"/>
</dbReference>
<dbReference type="OrthoDB" id="5377392at2759"/>
<feature type="compositionally biased region" description="Polar residues" evidence="11">
    <location>
        <begin position="311"/>
        <end position="338"/>
    </location>
</feature>
<dbReference type="Gene3D" id="3.40.1360.10">
    <property type="match status" value="1"/>
</dbReference>
<dbReference type="PANTHER" id="PTHR10848">
    <property type="entry name" value="MEIOTIC RECOMBINATION PROTEIN SPO11"/>
    <property type="match status" value="1"/>
</dbReference>